<evidence type="ECO:0000256" key="2">
    <source>
        <dbReference type="SAM" id="SignalP"/>
    </source>
</evidence>
<comment type="caution">
    <text evidence="3">The sequence shown here is derived from an EMBL/GenBank/DDBJ whole genome shotgun (WGS) entry which is preliminary data.</text>
</comment>
<evidence type="ECO:0000256" key="1">
    <source>
        <dbReference type="SAM" id="MobiDB-lite"/>
    </source>
</evidence>
<evidence type="ECO:0000313" key="4">
    <source>
        <dbReference type="Proteomes" id="UP000651085"/>
    </source>
</evidence>
<accession>A0A926IJH3</accession>
<feature type="region of interest" description="Disordered" evidence="1">
    <location>
        <begin position="40"/>
        <end position="68"/>
    </location>
</feature>
<keyword evidence="2" id="KW-0732">Signal</keyword>
<proteinExistence type="predicted"/>
<protein>
    <submittedName>
        <fullName evidence="3">Uncharacterized protein</fullName>
    </submittedName>
</protein>
<dbReference type="Proteomes" id="UP000651085">
    <property type="component" value="Unassembled WGS sequence"/>
</dbReference>
<reference evidence="3" key="1">
    <citation type="submission" date="2020-08" db="EMBL/GenBank/DDBJ databases">
        <title>Genome public.</title>
        <authorList>
            <person name="Liu C."/>
            <person name="Sun Q."/>
        </authorList>
    </citation>
    <scope>NUCLEOTIDE SEQUENCE</scope>
    <source>
        <strain evidence="3">N12</strain>
    </source>
</reference>
<name>A0A926IJH3_9BACT</name>
<feature type="compositionally biased region" description="Polar residues" evidence="1">
    <location>
        <begin position="46"/>
        <end position="65"/>
    </location>
</feature>
<gene>
    <name evidence="3" type="ORF">H8744_06005</name>
</gene>
<keyword evidence="4" id="KW-1185">Reference proteome</keyword>
<feature type="signal peptide" evidence="2">
    <location>
        <begin position="1"/>
        <end position="27"/>
    </location>
</feature>
<evidence type="ECO:0000313" key="3">
    <source>
        <dbReference type="EMBL" id="MBC8592812.1"/>
    </source>
</evidence>
<feature type="chain" id="PRO_5038360835" evidence="2">
    <location>
        <begin position="28"/>
        <end position="454"/>
    </location>
</feature>
<dbReference type="AlphaFoldDB" id="A0A926IJH3"/>
<dbReference type="EMBL" id="JACRTF010000001">
    <property type="protein sequence ID" value="MBC8592812.1"/>
    <property type="molecule type" value="Genomic_DNA"/>
</dbReference>
<organism evidence="3 4">
    <name type="scientific">Jilunia laotingensis</name>
    <dbReference type="NCBI Taxonomy" id="2763675"/>
    <lineage>
        <taxon>Bacteria</taxon>
        <taxon>Pseudomonadati</taxon>
        <taxon>Bacteroidota</taxon>
        <taxon>Bacteroidia</taxon>
        <taxon>Bacteroidales</taxon>
        <taxon>Bacteroidaceae</taxon>
        <taxon>Jilunia</taxon>
    </lineage>
</organism>
<sequence length="454" mass="52578">MKFSKIKSFIRVLLLFFSVGISSQTLPEVKPKSGLVPQIPLYPYGRQQSNPHDRQSASPYNNGQHNPYRLNELSDIQKRNAAMIYEDMRHYQRIQMEMQRQSNIRMLIERSFPSQADIHNTSAYQHAFNEIEGMLKGEQPMNLGRVVFLVENAYYEDSLIYDAYRKAIQAKAQLCNDKIKEGKYDRNNNVVKNMMLFSILTDTMKIRTGGRTLINYPLKYDLDDYQSRISFDSHFVTKLMRTGVGQCQSMPLYYLVLAEELGAEAYWSTSPKHSFVKIKDENEAWYNLELTCGAVLTDAHYMNSSYIKVEALQSRTYLEPLDKVNTIARMLIELAAGYYDKYGMDDFYLKCANTAAQYLANDLDALLCKAAYETRLTLILANLLQASNPEALKAKSPEAYKHFEAMHDLYKQIDDLGYEELQEGVYAQWLRHIAKLKEESEKRDKSIFLPLPRD</sequence>
<dbReference type="RefSeq" id="WP_262433984.1">
    <property type="nucleotide sequence ID" value="NZ_JACRTF010000001.1"/>
</dbReference>